<feature type="coiled-coil region" evidence="12">
    <location>
        <begin position="43"/>
        <end position="70"/>
    </location>
</feature>
<dbReference type="Proteomes" id="UP001519344">
    <property type="component" value="Unassembled WGS sequence"/>
</dbReference>
<feature type="transmembrane region" description="Helical" evidence="13">
    <location>
        <begin position="12"/>
        <end position="34"/>
    </location>
</feature>
<dbReference type="PROSITE" id="PS50885">
    <property type="entry name" value="HAMP"/>
    <property type="match status" value="1"/>
</dbReference>
<dbReference type="InterPro" id="IPR036890">
    <property type="entry name" value="HATPase_C_sf"/>
</dbReference>
<evidence type="ECO:0000256" key="7">
    <source>
        <dbReference type="ARBA" id="ARBA00022777"/>
    </source>
</evidence>
<keyword evidence="11 13" id="KW-0472">Membrane</keyword>
<dbReference type="Gene3D" id="3.30.565.10">
    <property type="entry name" value="Histidine kinase-like ATPase, C-terminal domain"/>
    <property type="match status" value="1"/>
</dbReference>
<evidence type="ECO:0000256" key="6">
    <source>
        <dbReference type="ARBA" id="ARBA00022741"/>
    </source>
</evidence>
<protein>
    <submittedName>
        <fullName evidence="15">Two-component system sensor histidine kinase YesM</fullName>
        <ecNumber evidence="15">2.7.13.3</ecNumber>
    </submittedName>
</protein>
<keyword evidence="9 13" id="KW-1133">Transmembrane helix</keyword>
<gene>
    <name evidence="15" type="ORF">J2Z65_002605</name>
</gene>
<sequence length="588" mass="66968">MKFAYSFRFKLSMLYLITIIVPTIVITIIMPSYYKQIIIRNSMNETNSTVASLKLNIETYLDELEQLTIIPYLNDDIMNALKQKASTNHDGTDLYALLTSNRVLRTTLDNYMRITRNDILGTMIIAKDNKMYMGSKVGTSSDSVDAYPFSSQDWYKKALTGNGKAVFVSSHPQDYLIKPLAENVFSVARMIKDPDTEAQLAFIMADADTNILQKIVTSIHFNVKSSISILDDHNQVLYSTVSLSSKMLDQVASGQMTIKDDNESYIMIQRKLDKANWNIVVLISNAAIQSQFHWVNIIGIVFGLGGLFFTVLVFFSLSRWIIKPFKKMTSLMKVVQRGRFNEQMEIHGKDEIAQLGIALNSMISHLNLLIDSEYRAQLNLRNTELSLRNAEYRSLQAQLQPHFLYNILNGFIGLNRLGQKELLEHSIISLSKMLRYILLNTDQSTIKEEFEFLKSYCNLQKMRFAKKGFEFDIQCEPCLEKMSIPKLLLQPLVENSIIHGMEPINHACLLVVSAKELKGDDKHFVEIMVKDNGLGFEQALTDSRLHIGLNNVKERLRLAFPSSSFFICSEVNVGTQVVIRIPLQEVQG</sequence>
<keyword evidence="8" id="KW-0067">ATP-binding</keyword>
<evidence type="ECO:0000256" key="5">
    <source>
        <dbReference type="ARBA" id="ARBA00022692"/>
    </source>
</evidence>
<keyword evidence="10" id="KW-0902">Two-component regulatory system</keyword>
<dbReference type="RefSeq" id="WP_167058692.1">
    <property type="nucleotide sequence ID" value="NZ_JAAOZR010000019.1"/>
</dbReference>
<keyword evidence="16" id="KW-1185">Reference proteome</keyword>
<dbReference type="PANTHER" id="PTHR34220:SF11">
    <property type="entry name" value="SENSOR PROTEIN KINASE HPTS"/>
    <property type="match status" value="1"/>
</dbReference>
<evidence type="ECO:0000256" key="1">
    <source>
        <dbReference type="ARBA" id="ARBA00004651"/>
    </source>
</evidence>
<evidence type="ECO:0000256" key="11">
    <source>
        <dbReference type="ARBA" id="ARBA00023136"/>
    </source>
</evidence>
<feature type="domain" description="HAMP" evidence="14">
    <location>
        <begin position="319"/>
        <end position="371"/>
    </location>
</feature>
<dbReference type="PANTHER" id="PTHR34220">
    <property type="entry name" value="SENSOR HISTIDINE KINASE YPDA"/>
    <property type="match status" value="1"/>
</dbReference>
<accession>A0ABS4HXJ5</accession>
<evidence type="ECO:0000313" key="16">
    <source>
        <dbReference type="Proteomes" id="UP001519344"/>
    </source>
</evidence>
<dbReference type="GO" id="GO:0004673">
    <property type="term" value="F:protein histidine kinase activity"/>
    <property type="evidence" value="ECO:0007669"/>
    <property type="project" value="UniProtKB-EC"/>
</dbReference>
<evidence type="ECO:0000313" key="15">
    <source>
        <dbReference type="EMBL" id="MBP1963389.1"/>
    </source>
</evidence>
<keyword evidence="2" id="KW-1003">Cell membrane</keyword>
<evidence type="ECO:0000256" key="8">
    <source>
        <dbReference type="ARBA" id="ARBA00022840"/>
    </source>
</evidence>
<dbReference type="CDD" id="cd06225">
    <property type="entry name" value="HAMP"/>
    <property type="match status" value="1"/>
</dbReference>
<dbReference type="InterPro" id="IPR050640">
    <property type="entry name" value="Bact_2-comp_sensor_kinase"/>
</dbReference>
<keyword evidence="6" id="KW-0547">Nucleotide-binding</keyword>
<dbReference type="Gene3D" id="3.30.450.20">
    <property type="entry name" value="PAS domain"/>
    <property type="match status" value="2"/>
</dbReference>
<dbReference type="InterPro" id="IPR010559">
    <property type="entry name" value="Sig_transdc_His_kin_internal"/>
</dbReference>
<dbReference type="Pfam" id="PF00672">
    <property type="entry name" value="HAMP"/>
    <property type="match status" value="1"/>
</dbReference>
<keyword evidence="7 15" id="KW-0418">Kinase</keyword>
<organism evidence="15 16">
    <name type="scientific">Paenibacillus aceris</name>
    <dbReference type="NCBI Taxonomy" id="869555"/>
    <lineage>
        <taxon>Bacteria</taxon>
        <taxon>Bacillati</taxon>
        <taxon>Bacillota</taxon>
        <taxon>Bacilli</taxon>
        <taxon>Bacillales</taxon>
        <taxon>Paenibacillaceae</taxon>
        <taxon>Paenibacillus</taxon>
    </lineage>
</organism>
<proteinExistence type="predicted"/>
<evidence type="ECO:0000256" key="10">
    <source>
        <dbReference type="ARBA" id="ARBA00023012"/>
    </source>
</evidence>
<comment type="caution">
    <text evidence="15">The sequence shown here is derived from an EMBL/GenBank/DDBJ whole genome shotgun (WGS) entry which is preliminary data.</text>
</comment>
<keyword evidence="5 13" id="KW-0812">Transmembrane</keyword>
<feature type="transmembrane region" description="Helical" evidence="13">
    <location>
        <begin position="294"/>
        <end position="322"/>
    </location>
</feature>
<keyword evidence="4 15" id="KW-0808">Transferase</keyword>
<dbReference type="SMART" id="SM00304">
    <property type="entry name" value="HAMP"/>
    <property type="match status" value="1"/>
</dbReference>
<keyword evidence="12" id="KW-0175">Coiled coil</keyword>
<dbReference type="InterPro" id="IPR003660">
    <property type="entry name" value="HAMP_dom"/>
</dbReference>
<dbReference type="EMBL" id="JAGGKV010000005">
    <property type="protein sequence ID" value="MBP1963389.1"/>
    <property type="molecule type" value="Genomic_DNA"/>
</dbReference>
<evidence type="ECO:0000256" key="12">
    <source>
        <dbReference type="SAM" id="Coils"/>
    </source>
</evidence>
<dbReference type="Pfam" id="PF06580">
    <property type="entry name" value="His_kinase"/>
    <property type="match status" value="1"/>
</dbReference>
<dbReference type="EC" id="2.7.13.3" evidence="15"/>
<dbReference type="SUPFAM" id="SSF55874">
    <property type="entry name" value="ATPase domain of HSP90 chaperone/DNA topoisomerase II/histidine kinase"/>
    <property type="match status" value="1"/>
</dbReference>
<evidence type="ECO:0000256" key="9">
    <source>
        <dbReference type="ARBA" id="ARBA00022989"/>
    </source>
</evidence>
<evidence type="ECO:0000259" key="14">
    <source>
        <dbReference type="PROSITE" id="PS50885"/>
    </source>
</evidence>
<evidence type="ECO:0000256" key="4">
    <source>
        <dbReference type="ARBA" id="ARBA00022679"/>
    </source>
</evidence>
<dbReference type="Gene3D" id="1.10.287.130">
    <property type="match status" value="1"/>
</dbReference>
<evidence type="ECO:0000256" key="3">
    <source>
        <dbReference type="ARBA" id="ARBA00022553"/>
    </source>
</evidence>
<evidence type="ECO:0000256" key="13">
    <source>
        <dbReference type="SAM" id="Phobius"/>
    </source>
</evidence>
<name>A0ABS4HXJ5_9BACL</name>
<comment type="subcellular location">
    <subcellularLocation>
        <location evidence="1">Cell membrane</location>
        <topology evidence="1">Multi-pass membrane protein</topology>
    </subcellularLocation>
</comment>
<keyword evidence="3" id="KW-0597">Phosphoprotein</keyword>
<dbReference type="SUPFAM" id="SSF158472">
    <property type="entry name" value="HAMP domain-like"/>
    <property type="match status" value="1"/>
</dbReference>
<evidence type="ECO:0000256" key="2">
    <source>
        <dbReference type="ARBA" id="ARBA00022475"/>
    </source>
</evidence>
<reference evidence="15 16" key="1">
    <citation type="submission" date="2021-03" db="EMBL/GenBank/DDBJ databases">
        <title>Genomic Encyclopedia of Type Strains, Phase IV (KMG-IV): sequencing the most valuable type-strain genomes for metagenomic binning, comparative biology and taxonomic classification.</title>
        <authorList>
            <person name="Goeker M."/>
        </authorList>
    </citation>
    <scope>NUCLEOTIDE SEQUENCE [LARGE SCALE GENOMIC DNA]</scope>
    <source>
        <strain evidence="15 16">DSM 24950</strain>
    </source>
</reference>